<protein>
    <submittedName>
        <fullName evidence="1">Uncharacterized protein</fullName>
    </submittedName>
</protein>
<proteinExistence type="predicted"/>
<dbReference type="Proteomes" id="UP000016922">
    <property type="component" value="Unassembled WGS sequence"/>
</dbReference>
<accession>S3D9X0</accession>
<dbReference type="GeneID" id="19468934"/>
<dbReference type="OMA" id="ESSGWNC"/>
<keyword evidence="2" id="KW-1185">Reference proteome</keyword>
<dbReference type="HOGENOM" id="CLU_116351_0_0_1"/>
<organism evidence="1 2">
    <name type="scientific">Glarea lozoyensis (strain ATCC 20868 / MF5171)</name>
    <dbReference type="NCBI Taxonomy" id="1116229"/>
    <lineage>
        <taxon>Eukaryota</taxon>
        <taxon>Fungi</taxon>
        <taxon>Dikarya</taxon>
        <taxon>Ascomycota</taxon>
        <taxon>Pezizomycotina</taxon>
        <taxon>Leotiomycetes</taxon>
        <taxon>Helotiales</taxon>
        <taxon>Helotiaceae</taxon>
        <taxon>Glarea</taxon>
    </lineage>
</organism>
<dbReference type="eggNOG" id="ENOG502RJNE">
    <property type="taxonomic scope" value="Eukaryota"/>
</dbReference>
<dbReference type="InterPro" id="IPR046670">
    <property type="entry name" value="DUF6540"/>
</dbReference>
<dbReference type="EMBL" id="KE145368">
    <property type="protein sequence ID" value="EPE28766.1"/>
    <property type="molecule type" value="Genomic_DNA"/>
</dbReference>
<evidence type="ECO:0000313" key="1">
    <source>
        <dbReference type="EMBL" id="EPE28766.1"/>
    </source>
</evidence>
<name>S3D9X0_GLAL2</name>
<sequence>MSEYTLSIVTYERGERWDDIKIKKPYHWLFFLAPSNQTSKMGQTYQLRGMSGGFYYQGDEDLDLKEPPSAKEILEVETIPADKIERFGRLLESVKVKNDESSKWNCQSWSLEVLDILRLEGFVSEDYPNNVVQNWLRED</sequence>
<dbReference type="AlphaFoldDB" id="S3D9X0"/>
<dbReference type="RefSeq" id="XP_008084674.1">
    <property type="nucleotide sequence ID" value="XM_008086483.1"/>
</dbReference>
<dbReference type="Pfam" id="PF20174">
    <property type="entry name" value="DUF6540"/>
    <property type="match status" value="1"/>
</dbReference>
<gene>
    <name evidence="1" type="ORF">GLAREA_09887</name>
</gene>
<reference evidence="1 2" key="1">
    <citation type="journal article" date="2013" name="BMC Genomics">
        <title>Genomics-driven discovery of the pneumocandin biosynthetic gene cluster in the fungus Glarea lozoyensis.</title>
        <authorList>
            <person name="Chen L."/>
            <person name="Yue Q."/>
            <person name="Zhang X."/>
            <person name="Xiang M."/>
            <person name="Wang C."/>
            <person name="Li S."/>
            <person name="Che Y."/>
            <person name="Ortiz-Lopez F.J."/>
            <person name="Bills G.F."/>
            <person name="Liu X."/>
            <person name="An Z."/>
        </authorList>
    </citation>
    <scope>NUCLEOTIDE SEQUENCE [LARGE SCALE GENOMIC DNA]</scope>
    <source>
        <strain evidence="2">ATCC 20868 / MF5171</strain>
    </source>
</reference>
<evidence type="ECO:0000313" key="2">
    <source>
        <dbReference type="Proteomes" id="UP000016922"/>
    </source>
</evidence>
<dbReference type="OrthoDB" id="37659at2759"/>
<dbReference type="KEGG" id="glz:GLAREA_09887"/>